<sequence length="110" mass="12511">MKLEQLLDDLRSGLIFGPISAILYSIEFQKRGLPHMHILTWIEKSGKEITSETIDFWISAEIPDPTIDPLGYVLVAEHMMHGPCGDKNWNCPCMKRAYNKLQSTTAVYDS</sequence>
<organism evidence="2 3">
    <name type="scientific">Paspalum notatum var. saurae</name>
    <dbReference type="NCBI Taxonomy" id="547442"/>
    <lineage>
        <taxon>Eukaryota</taxon>
        <taxon>Viridiplantae</taxon>
        <taxon>Streptophyta</taxon>
        <taxon>Embryophyta</taxon>
        <taxon>Tracheophyta</taxon>
        <taxon>Spermatophyta</taxon>
        <taxon>Magnoliopsida</taxon>
        <taxon>Liliopsida</taxon>
        <taxon>Poales</taxon>
        <taxon>Poaceae</taxon>
        <taxon>PACMAD clade</taxon>
        <taxon>Panicoideae</taxon>
        <taxon>Andropogonodae</taxon>
        <taxon>Paspaleae</taxon>
        <taxon>Paspalinae</taxon>
        <taxon>Paspalum</taxon>
    </lineage>
</organism>
<dbReference type="EMBL" id="CP144753">
    <property type="protein sequence ID" value="WVZ93280.1"/>
    <property type="molecule type" value="Genomic_DNA"/>
</dbReference>
<accession>A0AAQ3XCI6</accession>
<feature type="domain" description="Helitron helicase-like" evidence="1">
    <location>
        <begin position="1"/>
        <end position="39"/>
    </location>
</feature>
<proteinExistence type="predicted"/>
<dbReference type="AlphaFoldDB" id="A0AAQ3XCI6"/>
<name>A0AAQ3XCI6_PASNO</name>
<reference evidence="2 3" key="1">
    <citation type="submission" date="2024-02" db="EMBL/GenBank/DDBJ databases">
        <title>High-quality chromosome-scale genome assembly of Pensacola bahiagrass (Paspalum notatum Flugge var. saurae).</title>
        <authorList>
            <person name="Vega J.M."/>
            <person name="Podio M."/>
            <person name="Orjuela J."/>
            <person name="Siena L.A."/>
            <person name="Pessino S.C."/>
            <person name="Combes M.C."/>
            <person name="Mariac C."/>
            <person name="Albertini E."/>
            <person name="Pupilli F."/>
            <person name="Ortiz J.P.A."/>
            <person name="Leblanc O."/>
        </authorList>
    </citation>
    <scope>NUCLEOTIDE SEQUENCE [LARGE SCALE GENOMIC DNA]</scope>
    <source>
        <strain evidence="2">R1</strain>
        <tissue evidence="2">Leaf</tissue>
    </source>
</reference>
<dbReference type="InterPro" id="IPR025476">
    <property type="entry name" value="Helitron_helicase-like"/>
</dbReference>
<dbReference type="Pfam" id="PF14214">
    <property type="entry name" value="Helitron_like_N"/>
    <property type="match status" value="1"/>
</dbReference>
<evidence type="ECO:0000313" key="3">
    <source>
        <dbReference type="Proteomes" id="UP001341281"/>
    </source>
</evidence>
<evidence type="ECO:0000313" key="2">
    <source>
        <dbReference type="EMBL" id="WVZ93280.1"/>
    </source>
</evidence>
<keyword evidence="3" id="KW-1185">Reference proteome</keyword>
<dbReference type="Proteomes" id="UP001341281">
    <property type="component" value="Chromosome 09"/>
</dbReference>
<evidence type="ECO:0000259" key="1">
    <source>
        <dbReference type="Pfam" id="PF14214"/>
    </source>
</evidence>
<gene>
    <name evidence="2" type="ORF">U9M48_039275</name>
</gene>
<protein>
    <recommendedName>
        <fullName evidence="1">Helitron helicase-like domain-containing protein</fullName>
    </recommendedName>
</protein>